<evidence type="ECO:0000313" key="2">
    <source>
        <dbReference type="EMBL" id="GGA95413.1"/>
    </source>
</evidence>
<evidence type="ECO:0000256" key="1">
    <source>
        <dbReference type="SAM" id="SignalP"/>
    </source>
</evidence>
<proteinExistence type="predicted"/>
<gene>
    <name evidence="2" type="ORF">GCM10011491_24670</name>
</gene>
<accession>A0A916SFY9</accession>
<feature type="chain" id="PRO_5038056798" evidence="1">
    <location>
        <begin position="23"/>
        <end position="95"/>
    </location>
</feature>
<keyword evidence="3" id="KW-1185">Reference proteome</keyword>
<feature type="signal peptide" evidence="1">
    <location>
        <begin position="1"/>
        <end position="22"/>
    </location>
</feature>
<dbReference type="AlphaFoldDB" id="A0A916SFY9"/>
<sequence>MGMKILSAATIILAFTAYGAQAEQFTQGTVKAYDQNAETITLDNGSTFALRPGGHPAVTKGEAVVVASDDNYYGTHYADVVAPATSSPAGMNGNQ</sequence>
<dbReference type="EMBL" id="BMHH01000009">
    <property type="protein sequence ID" value="GGA95413.1"/>
    <property type="molecule type" value="Genomic_DNA"/>
</dbReference>
<name>A0A916SFY9_9HYPH</name>
<keyword evidence="1" id="KW-0732">Signal</keyword>
<dbReference type="Proteomes" id="UP000646478">
    <property type="component" value="Unassembled WGS sequence"/>
</dbReference>
<organism evidence="2 3">
    <name type="scientific">Brucella endophytica</name>
    <dbReference type="NCBI Taxonomy" id="1963359"/>
    <lineage>
        <taxon>Bacteria</taxon>
        <taxon>Pseudomonadati</taxon>
        <taxon>Pseudomonadota</taxon>
        <taxon>Alphaproteobacteria</taxon>
        <taxon>Hyphomicrobiales</taxon>
        <taxon>Brucellaceae</taxon>
        <taxon>Brucella/Ochrobactrum group</taxon>
        <taxon>Brucella</taxon>
    </lineage>
</organism>
<evidence type="ECO:0000313" key="3">
    <source>
        <dbReference type="Proteomes" id="UP000646478"/>
    </source>
</evidence>
<dbReference type="RefSeq" id="WP_188824478.1">
    <property type="nucleotide sequence ID" value="NZ_BMHH01000009.1"/>
</dbReference>
<reference evidence="2" key="2">
    <citation type="submission" date="2020-09" db="EMBL/GenBank/DDBJ databases">
        <authorList>
            <person name="Sun Q."/>
            <person name="Zhou Y."/>
        </authorList>
    </citation>
    <scope>NUCLEOTIDE SEQUENCE</scope>
    <source>
        <strain evidence="2">CGMCC 1.15082</strain>
    </source>
</reference>
<reference evidence="2" key="1">
    <citation type="journal article" date="2014" name="Int. J. Syst. Evol. Microbiol.">
        <title>Complete genome sequence of Corynebacterium casei LMG S-19264T (=DSM 44701T), isolated from a smear-ripened cheese.</title>
        <authorList>
            <consortium name="US DOE Joint Genome Institute (JGI-PGF)"/>
            <person name="Walter F."/>
            <person name="Albersmeier A."/>
            <person name="Kalinowski J."/>
            <person name="Ruckert C."/>
        </authorList>
    </citation>
    <scope>NUCLEOTIDE SEQUENCE</scope>
    <source>
        <strain evidence="2">CGMCC 1.15082</strain>
    </source>
</reference>
<protein>
    <submittedName>
        <fullName evidence="2">Uncharacterized protein</fullName>
    </submittedName>
</protein>
<comment type="caution">
    <text evidence="2">The sequence shown here is derived from an EMBL/GenBank/DDBJ whole genome shotgun (WGS) entry which is preliminary data.</text>
</comment>